<evidence type="ECO:0000313" key="3">
    <source>
        <dbReference type="Proteomes" id="UP000037460"/>
    </source>
</evidence>
<protein>
    <submittedName>
        <fullName evidence="2">Uncharacterized protein</fullName>
    </submittedName>
</protein>
<gene>
    <name evidence="2" type="ORF">Ctob_003565</name>
</gene>
<feature type="region of interest" description="Disordered" evidence="1">
    <location>
        <begin position="36"/>
        <end position="71"/>
    </location>
</feature>
<name>A0A0M0JL90_9EUKA</name>
<keyword evidence="3" id="KW-1185">Reference proteome</keyword>
<reference evidence="3" key="1">
    <citation type="journal article" date="2015" name="PLoS Genet.">
        <title>Genome Sequence and Transcriptome Analyses of Chrysochromulina tobin: Metabolic Tools for Enhanced Algal Fitness in the Prominent Order Prymnesiales (Haptophyceae).</title>
        <authorList>
            <person name="Hovde B.T."/>
            <person name="Deodato C.R."/>
            <person name="Hunsperger H.M."/>
            <person name="Ryken S.A."/>
            <person name="Yost W."/>
            <person name="Jha R.K."/>
            <person name="Patterson J."/>
            <person name="Monnat R.J. Jr."/>
            <person name="Barlow S.B."/>
            <person name="Starkenburg S.R."/>
            <person name="Cattolico R.A."/>
        </authorList>
    </citation>
    <scope>NUCLEOTIDE SEQUENCE</scope>
    <source>
        <strain evidence="3">CCMP291</strain>
    </source>
</reference>
<proteinExistence type="predicted"/>
<dbReference type="AlphaFoldDB" id="A0A0M0JL90"/>
<comment type="caution">
    <text evidence="2">The sequence shown here is derived from an EMBL/GenBank/DDBJ whole genome shotgun (WGS) entry which is preliminary data.</text>
</comment>
<dbReference type="EMBL" id="JWZX01002728">
    <property type="protein sequence ID" value="KOO27349.1"/>
    <property type="molecule type" value="Genomic_DNA"/>
</dbReference>
<organism evidence="2 3">
    <name type="scientific">Chrysochromulina tobinii</name>
    <dbReference type="NCBI Taxonomy" id="1460289"/>
    <lineage>
        <taxon>Eukaryota</taxon>
        <taxon>Haptista</taxon>
        <taxon>Haptophyta</taxon>
        <taxon>Prymnesiophyceae</taxon>
        <taxon>Prymnesiales</taxon>
        <taxon>Chrysochromulinaceae</taxon>
        <taxon>Chrysochromulina</taxon>
    </lineage>
</organism>
<feature type="compositionally biased region" description="Basic and acidic residues" evidence="1">
    <location>
        <begin position="57"/>
        <end position="69"/>
    </location>
</feature>
<accession>A0A0M0JL90</accession>
<sequence>MCSPRRRRFPTQALVEEGVSHEAISNAPRIVEIAPGAADAAEEEEEQAESAAAAAEEMVRTDPRARSDSEMAISEMAISEMAISEMAISEMAISEMAISEMAISEGFGQPGMDL</sequence>
<dbReference type="Proteomes" id="UP000037460">
    <property type="component" value="Unassembled WGS sequence"/>
</dbReference>
<evidence type="ECO:0000256" key="1">
    <source>
        <dbReference type="SAM" id="MobiDB-lite"/>
    </source>
</evidence>
<evidence type="ECO:0000313" key="2">
    <source>
        <dbReference type="EMBL" id="KOO27349.1"/>
    </source>
</evidence>